<evidence type="ECO:0000313" key="2">
    <source>
        <dbReference type="Proteomes" id="UP000224634"/>
    </source>
</evidence>
<name>A0A2B7XSY4_POLH7</name>
<accession>A0A2B7XSY4</accession>
<dbReference type="OrthoDB" id="5343383at2759"/>
<gene>
    <name evidence="1" type="ORF">AJ80_06946</name>
</gene>
<reference evidence="1 2" key="1">
    <citation type="submission" date="2017-10" db="EMBL/GenBank/DDBJ databases">
        <title>Comparative genomics in systemic dimorphic fungi from Ajellomycetaceae.</title>
        <authorList>
            <person name="Munoz J.F."/>
            <person name="Mcewen J.G."/>
            <person name="Clay O.K."/>
            <person name="Cuomo C.A."/>
        </authorList>
    </citation>
    <scope>NUCLEOTIDE SEQUENCE [LARGE SCALE GENOMIC DNA]</scope>
    <source>
        <strain evidence="1 2">UAMH7299</strain>
    </source>
</reference>
<proteinExistence type="predicted"/>
<evidence type="ECO:0000313" key="1">
    <source>
        <dbReference type="EMBL" id="PGH11881.1"/>
    </source>
</evidence>
<dbReference type="EMBL" id="PDNA01000126">
    <property type="protein sequence ID" value="PGH11881.1"/>
    <property type="molecule type" value="Genomic_DNA"/>
</dbReference>
<sequence length="276" mass="31301">MCALHGNATASGSGTSIPSTGVYTPKELGAILLDFYRFLTTLHYNTADLKIPPPGGWPGLTPEFCAGYKSDYAVEVLRHLPYFERPDLCAHNPSQVHYKSELVDYSSWSRRDFETETTCYIWEDWGEFESSKGVLVDMKDVISIASGHESGGRELFLDVKHGEITEYMVRGDPLDPVDARSYFRDLKEAYRSLELIPCRGMVTMEADAGETADNITEEQVGAQTEEWGTDMDVQYIRQIYRQHGWPDAFRRDDAEDAVFKLLDKLNDKRGGWWEGV</sequence>
<protein>
    <submittedName>
        <fullName evidence="1">Uncharacterized protein</fullName>
    </submittedName>
</protein>
<comment type="caution">
    <text evidence="1">The sequence shown here is derived from an EMBL/GenBank/DDBJ whole genome shotgun (WGS) entry which is preliminary data.</text>
</comment>
<keyword evidence="2" id="KW-1185">Reference proteome</keyword>
<organism evidence="1 2">
    <name type="scientific">Polytolypa hystricis (strain UAMH7299)</name>
    <dbReference type="NCBI Taxonomy" id="1447883"/>
    <lineage>
        <taxon>Eukaryota</taxon>
        <taxon>Fungi</taxon>
        <taxon>Dikarya</taxon>
        <taxon>Ascomycota</taxon>
        <taxon>Pezizomycotina</taxon>
        <taxon>Eurotiomycetes</taxon>
        <taxon>Eurotiomycetidae</taxon>
        <taxon>Onygenales</taxon>
        <taxon>Onygenales incertae sedis</taxon>
        <taxon>Polytolypa</taxon>
    </lineage>
</organism>
<dbReference type="STRING" id="1447883.A0A2B7XSY4"/>
<dbReference type="Proteomes" id="UP000224634">
    <property type="component" value="Unassembled WGS sequence"/>
</dbReference>
<dbReference type="AlphaFoldDB" id="A0A2B7XSY4"/>